<dbReference type="GO" id="GO:0006203">
    <property type="term" value="P:dGTP catabolic process"/>
    <property type="evidence" value="ECO:0007669"/>
    <property type="project" value="TreeGrafter"/>
</dbReference>
<dbReference type="CDD" id="cd00077">
    <property type="entry name" value="HDc"/>
    <property type="match status" value="1"/>
</dbReference>
<keyword evidence="3" id="KW-1185">Reference proteome</keyword>
<dbReference type="AlphaFoldDB" id="A0A7E4VX72"/>
<dbReference type="Gene3D" id="1.10.3210.10">
    <property type="entry name" value="Hypothetical protein af1432"/>
    <property type="match status" value="1"/>
</dbReference>
<evidence type="ECO:0000313" key="3">
    <source>
        <dbReference type="Proteomes" id="UP000492821"/>
    </source>
</evidence>
<dbReference type="GO" id="GO:0008832">
    <property type="term" value="F:dGTPase activity"/>
    <property type="evidence" value="ECO:0007669"/>
    <property type="project" value="TreeGrafter"/>
</dbReference>
<protein>
    <submittedName>
        <fullName evidence="4">HD domain-containing protein</fullName>
    </submittedName>
</protein>
<organism evidence="3 4">
    <name type="scientific">Panagrellus redivivus</name>
    <name type="common">Microworm</name>
    <dbReference type="NCBI Taxonomy" id="6233"/>
    <lineage>
        <taxon>Eukaryota</taxon>
        <taxon>Metazoa</taxon>
        <taxon>Ecdysozoa</taxon>
        <taxon>Nematoda</taxon>
        <taxon>Chromadorea</taxon>
        <taxon>Rhabditida</taxon>
        <taxon>Tylenchina</taxon>
        <taxon>Panagrolaimomorpha</taxon>
        <taxon>Panagrolaimoidea</taxon>
        <taxon>Panagrolaimidae</taxon>
        <taxon>Panagrellus</taxon>
    </lineage>
</organism>
<dbReference type="Pfam" id="PF01966">
    <property type="entry name" value="HD"/>
    <property type="match status" value="1"/>
</dbReference>
<dbReference type="InterPro" id="IPR050135">
    <property type="entry name" value="dGTPase-like"/>
</dbReference>
<dbReference type="GO" id="GO:0005634">
    <property type="term" value="C:nucleus"/>
    <property type="evidence" value="ECO:0007669"/>
    <property type="project" value="TreeGrafter"/>
</dbReference>
<dbReference type="InterPro" id="IPR006674">
    <property type="entry name" value="HD_domain"/>
</dbReference>
<dbReference type="PANTHER" id="PTHR11373">
    <property type="entry name" value="DEOXYNUCLEOSIDE TRIPHOSPHATE TRIPHOSPHOHYDROLASE"/>
    <property type="match status" value="1"/>
</dbReference>
<dbReference type="InterPro" id="IPR003607">
    <property type="entry name" value="HD/PDEase_dom"/>
</dbReference>
<accession>A0A7E4VX72</accession>
<name>A0A7E4VX72_PANRE</name>
<dbReference type="SMART" id="SM00471">
    <property type="entry name" value="HDc"/>
    <property type="match status" value="1"/>
</dbReference>
<proteinExistence type="inferred from homology"/>
<reference evidence="3" key="1">
    <citation type="journal article" date="2013" name="Genetics">
        <title>The draft genome and transcriptome of Panagrellus redivivus are shaped by the harsh demands of a free-living lifestyle.</title>
        <authorList>
            <person name="Srinivasan J."/>
            <person name="Dillman A.R."/>
            <person name="Macchietto M.G."/>
            <person name="Heikkinen L."/>
            <person name="Lakso M."/>
            <person name="Fracchia K.M."/>
            <person name="Antoshechkin I."/>
            <person name="Mortazavi A."/>
            <person name="Wong G."/>
            <person name="Sternberg P.W."/>
        </authorList>
    </citation>
    <scope>NUCLEOTIDE SEQUENCE [LARGE SCALE GENOMIC DNA]</scope>
    <source>
        <strain evidence="3">MT8872</strain>
    </source>
</reference>
<dbReference type="Proteomes" id="UP000492821">
    <property type="component" value="Unassembled WGS sequence"/>
</dbReference>
<evidence type="ECO:0000313" key="4">
    <source>
        <dbReference type="WBParaSite" id="Pan_g4087.t1"/>
    </source>
</evidence>
<comment type="similarity">
    <text evidence="1">Belongs to the SAMHD1 family.</text>
</comment>
<evidence type="ECO:0000256" key="1">
    <source>
        <dbReference type="ARBA" id="ARBA00005776"/>
    </source>
</evidence>
<reference evidence="4" key="2">
    <citation type="submission" date="2020-10" db="UniProtKB">
        <authorList>
            <consortium name="WormBaseParasite"/>
        </authorList>
    </citation>
    <scope>IDENTIFICATION</scope>
</reference>
<evidence type="ECO:0000259" key="2">
    <source>
        <dbReference type="PROSITE" id="PS51831"/>
    </source>
</evidence>
<dbReference type="PANTHER" id="PTHR11373:SF4">
    <property type="entry name" value="DEOXYNUCLEOSIDE TRIPHOSPHATE TRIPHOSPHOHYDROLASE SAMHD1"/>
    <property type="match status" value="1"/>
</dbReference>
<feature type="domain" description="HD" evidence="2">
    <location>
        <begin position="131"/>
        <end position="274"/>
    </location>
</feature>
<dbReference type="SUPFAM" id="SSF109604">
    <property type="entry name" value="HD-domain/PDEase-like"/>
    <property type="match status" value="1"/>
</dbReference>
<sequence>MGLPISCLRISDIDSCRQSCYCIADDTMTKRPPPPSITAGGNPLAKMKRSCSPDTVITSYMKPNQPSAINLSTYNPDDEPTFGINDLVYDKSIDVPTILKPLLDSTAFQRLRGIKQLGPTELLYPGATHTRFAHCLGTFYVASSFLSALRKRYPDKISGVDQLCVCIAALYHDIGHGPLSHLFEHVWEQNHYHHEDMSIRLFDHVMDELKREKAPLMEYLSEVDLEFIREAIRPPKSDPNGNWIMKGRPEEKAFLYEFVNNTKSGLDVDKMDYILRDSKHCNFGTRFQLSALDRIIKHTYINEQNGRTELQFHSKVSSDIRALYEDRERLHQCVYRHRTVIAVEYELQEALRLAGPHFMVPGKDGTLVALKDATKDVEAFLKLDDYIITMISNSPNPALKPAIEVLNRIRKRQLMPSVAVIKLTRNEINERDLRRYLEERLPSIAAKCRFIACSFHGGLGVGNDPMSRIKFICRNGEAQITANEWQHSVWWYVFIDYATSKESDVDFESITNVLKSFCKTKNIKAAVSPLYKRNEDIENDNPDF</sequence>
<dbReference type="PROSITE" id="PS51831">
    <property type="entry name" value="HD"/>
    <property type="match status" value="1"/>
</dbReference>
<dbReference type="WBParaSite" id="Pan_g4087.t1">
    <property type="protein sequence ID" value="Pan_g4087.t1"/>
    <property type="gene ID" value="Pan_g4087"/>
</dbReference>